<keyword evidence="7" id="KW-1185">Reference proteome</keyword>
<dbReference type="InterPro" id="IPR036388">
    <property type="entry name" value="WH-like_DNA-bd_sf"/>
</dbReference>
<dbReference type="PROSITE" id="PS51755">
    <property type="entry name" value="OMPR_PHOB"/>
    <property type="match status" value="1"/>
</dbReference>
<evidence type="ECO:0000256" key="2">
    <source>
        <dbReference type="PROSITE-ProRule" id="PRU00169"/>
    </source>
</evidence>
<dbReference type="CDD" id="cd00383">
    <property type="entry name" value="trans_reg_C"/>
    <property type="match status" value="1"/>
</dbReference>
<keyword evidence="2" id="KW-0597">Phosphoprotein</keyword>
<dbReference type="PROSITE" id="PS50110">
    <property type="entry name" value="RESPONSE_REGULATORY"/>
    <property type="match status" value="1"/>
</dbReference>
<dbReference type="InterPro" id="IPR039420">
    <property type="entry name" value="WalR-like"/>
</dbReference>
<dbReference type="Pfam" id="PF00486">
    <property type="entry name" value="Trans_reg_C"/>
    <property type="match status" value="1"/>
</dbReference>
<dbReference type="Gene3D" id="1.10.10.10">
    <property type="entry name" value="Winged helix-like DNA-binding domain superfamily/Winged helix DNA-binding domain"/>
    <property type="match status" value="1"/>
</dbReference>
<dbReference type="PANTHER" id="PTHR48111">
    <property type="entry name" value="REGULATOR OF RPOS"/>
    <property type="match status" value="1"/>
</dbReference>
<dbReference type="InterPro" id="IPR001789">
    <property type="entry name" value="Sig_transdc_resp-reg_receiver"/>
</dbReference>
<dbReference type="SUPFAM" id="SSF52172">
    <property type="entry name" value="CheY-like"/>
    <property type="match status" value="1"/>
</dbReference>
<reference evidence="6 7" key="1">
    <citation type="journal article" date="2020" name="Int. J. Syst. Evol. Microbiol.">
        <title>Novel acetic acid bacteria from cider fermentations: Acetobacter conturbans sp. nov. and Acetobacter fallax sp. nov.</title>
        <authorList>
            <person name="Sombolestani A.S."/>
            <person name="Cleenwerck I."/>
            <person name="Cnockaert M."/>
            <person name="Borremans W."/>
            <person name="Wieme A.D."/>
            <person name="De Vuyst L."/>
            <person name="Vandamme P."/>
        </authorList>
    </citation>
    <scope>NUCLEOTIDE SEQUENCE [LARGE SCALE GENOMIC DNA]</scope>
    <source>
        <strain evidence="6 7">LMG 1627</strain>
    </source>
</reference>
<feature type="DNA-binding region" description="OmpR/PhoB-type" evidence="3">
    <location>
        <begin position="134"/>
        <end position="232"/>
    </location>
</feature>
<dbReference type="SMART" id="SM00862">
    <property type="entry name" value="Trans_reg_C"/>
    <property type="match status" value="1"/>
</dbReference>
<protein>
    <submittedName>
        <fullName evidence="6">Response regulator</fullName>
    </submittedName>
</protein>
<dbReference type="Proteomes" id="UP000631653">
    <property type="component" value="Unassembled WGS sequence"/>
</dbReference>
<evidence type="ECO:0000259" key="4">
    <source>
        <dbReference type="PROSITE" id="PS50110"/>
    </source>
</evidence>
<evidence type="ECO:0000313" key="7">
    <source>
        <dbReference type="Proteomes" id="UP000631653"/>
    </source>
</evidence>
<name>A0ABX0JVL2_9PROT</name>
<gene>
    <name evidence="6" type="ORF">GOB81_01505</name>
</gene>
<feature type="domain" description="Response regulatory" evidence="4">
    <location>
        <begin position="12"/>
        <end position="126"/>
    </location>
</feature>
<dbReference type="InterPro" id="IPR011006">
    <property type="entry name" value="CheY-like_superfamily"/>
</dbReference>
<evidence type="ECO:0000259" key="5">
    <source>
        <dbReference type="PROSITE" id="PS51755"/>
    </source>
</evidence>
<keyword evidence="1 3" id="KW-0238">DNA-binding</keyword>
<dbReference type="SMART" id="SM00448">
    <property type="entry name" value="REC"/>
    <property type="match status" value="1"/>
</dbReference>
<dbReference type="EMBL" id="WOSY01000001">
    <property type="protein sequence ID" value="NHN87314.1"/>
    <property type="molecule type" value="Genomic_DNA"/>
</dbReference>
<evidence type="ECO:0000256" key="3">
    <source>
        <dbReference type="PROSITE-ProRule" id="PRU01091"/>
    </source>
</evidence>
<feature type="domain" description="OmpR/PhoB-type" evidence="5">
    <location>
        <begin position="134"/>
        <end position="232"/>
    </location>
</feature>
<evidence type="ECO:0000313" key="6">
    <source>
        <dbReference type="EMBL" id="NHN87314.1"/>
    </source>
</evidence>
<dbReference type="Gene3D" id="6.10.250.690">
    <property type="match status" value="1"/>
</dbReference>
<comment type="caution">
    <text evidence="6">The sequence shown here is derived from an EMBL/GenBank/DDBJ whole genome shotgun (WGS) entry which is preliminary data.</text>
</comment>
<organism evidence="6 7">
    <name type="scientific">Acetobacter conturbans</name>
    <dbReference type="NCBI Taxonomy" id="1737472"/>
    <lineage>
        <taxon>Bacteria</taxon>
        <taxon>Pseudomonadati</taxon>
        <taxon>Pseudomonadota</taxon>
        <taxon>Alphaproteobacteria</taxon>
        <taxon>Acetobacterales</taxon>
        <taxon>Acetobacteraceae</taxon>
        <taxon>Acetobacter</taxon>
    </lineage>
</organism>
<sequence>MAGTATGLDEIRVLLVEDDRDIAVEIVGELESRNFAVTLAETGDTGLEQACSGTHNVMVVDRMLPGMDGLSLIETMRGQGVRTPVLVLSALGAVDDRVSGLKAGGDDYLTKPFAMEELVARIEALLRRPDDSRQTVLRVGPLSMDLIDRTVMRGEREIELLPREFRLLEYLMRRPGQVLTRAMLLEEVWNYRFTPQTNLVDVHIGKLRRKVDVAGEAVLIHSIRGAGFTLQAPE</sequence>
<evidence type="ECO:0000256" key="1">
    <source>
        <dbReference type="ARBA" id="ARBA00023125"/>
    </source>
</evidence>
<dbReference type="PANTHER" id="PTHR48111:SF76">
    <property type="entry name" value="TWO-COMPONENT RESPONSE REGULATOR"/>
    <property type="match status" value="1"/>
</dbReference>
<dbReference type="Gene3D" id="3.40.50.2300">
    <property type="match status" value="1"/>
</dbReference>
<proteinExistence type="predicted"/>
<dbReference type="InterPro" id="IPR001867">
    <property type="entry name" value="OmpR/PhoB-type_DNA-bd"/>
</dbReference>
<dbReference type="Pfam" id="PF00072">
    <property type="entry name" value="Response_reg"/>
    <property type="match status" value="1"/>
</dbReference>
<feature type="modified residue" description="4-aspartylphosphate" evidence="2">
    <location>
        <position position="61"/>
    </location>
</feature>
<accession>A0ABX0JVL2</accession>